<keyword evidence="2" id="KW-1185">Reference proteome</keyword>
<evidence type="ECO:0000313" key="1">
    <source>
        <dbReference type="EMBL" id="TDD76721.1"/>
    </source>
</evidence>
<accession>A0A4R5AUJ8</accession>
<organism evidence="1 2">
    <name type="scientific">Actinomadura rubrisoli</name>
    <dbReference type="NCBI Taxonomy" id="2530368"/>
    <lineage>
        <taxon>Bacteria</taxon>
        <taxon>Bacillati</taxon>
        <taxon>Actinomycetota</taxon>
        <taxon>Actinomycetes</taxon>
        <taxon>Streptosporangiales</taxon>
        <taxon>Thermomonosporaceae</taxon>
        <taxon>Actinomadura</taxon>
    </lineage>
</organism>
<protein>
    <submittedName>
        <fullName evidence="1">Uncharacterized protein</fullName>
    </submittedName>
</protein>
<dbReference type="RefSeq" id="WP_131899275.1">
    <property type="nucleotide sequence ID" value="NZ_SMKU01000206.1"/>
</dbReference>
<dbReference type="OrthoDB" id="9863689at2"/>
<gene>
    <name evidence="1" type="ORF">E1298_30300</name>
</gene>
<name>A0A4R5AUJ8_9ACTN</name>
<proteinExistence type="predicted"/>
<reference evidence="1 2" key="1">
    <citation type="submission" date="2019-03" db="EMBL/GenBank/DDBJ databases">
        <title>Draft genome sequences of novel Actinobacteria.</title>
        <authorList>
            <person name="Sahin N."/>
            <person name="Ay H."/>
            <person name="Saygin H."/>
        </authorList>
    </citation>
    <scope>NUCLEOTIDE SEQUENCE [LARGE SCALE GENOMIC DNA]</scope>
    <source>
        <strain evidence="1 2">H3C3</strain>
    </source>
</reference>
<sequence length="63" mass="7150">MFELAMTISLAVLIFLAYIAHCVGLGWRTRTRMVGSVRTPATGFLERLDRYSVGLVERHPNQQ</sequence>
<evidence type="ECO:0000313" key="2">
    <source>
        <dbReference type="Proteomes" id="UP000294513"/>
    </source>
</evidence>
<dbReference type="EMBL" id="SMKU01000206">
    <property type="protein sequence ID" value="TDD76721.1"/>
    <property type="molecule type" value="Genomic_DNA"/>
</dbReference>
<dbReference type="Proteomes" id="UP000294513">
    <property type="component" value="Unassembled WGS sequence"/>
</dbReference>
<dbReference type="AlphaFoldDB" id="A0A4R5AUJ8"/>
<comment type="caution">
    <text evidence="1">The sequence shown here is derived from an EMBL/GenBank/DDBJ whole genome shotgun (WGS) entry which is preliminary data.</text>
</comment>